<accession>A0ABS4VGK3</accession>
<evidence type="ECO:0000256" key="1">
    <source>
        <dbReference type="ARBA" id="ARBA00022801"/>
    </source>
</evidence>
<proteinExistence type="predicted"/>
<dbReference type="RefSeq" id="WP_124283101.1">
    <property type="nucleotide sequence ID" value="NZ_BMWJ01000005.1"/>
</dbReference>
<gene>
    <name evidence="3" type="ORF">JOF59_005336</name>
</gene>
<dbReference type="NCBIfam" id="NF033748">
    <property type="entry name" value="class_F_sortase"/>
    <property type="match status" value="1"/>
</dbReference>
<dbReference type="InterPro" id="IPR042001">
    <property type="entry name" value="Sortase_F"/>
</dbReference>
<dbReference type="CDD" id="cd05829">
    <property type="entry name" value="Sortase_F"/>
    <property type="match status" value="1"/>
</dbReference>
<dbReference type="InterPro" id="IPR023365">
    <property type="entry name" value="Sortase_dom-sf"/>
</dbReference>
<dbReference type="Proteomes" id="UP001519311">
    <property type="component" value="Unassembled WGS sequence"/>
</dbReference>
<protein>
    <submittedName>
        <fullName evidence="3">LPXTG-site transpeptidase (Sortase) family protein</fullName>
    </submittedName>
</protein>
<dbReference type="EMBL" id="JAGINS010000001">
    <property type="protein sequence ID" value="MBP2362936.1"/>
    <property type="molecule type" value="Genomic_DNA"/>
</dbReference>
<dbReference type="InterPro" id="IPR005754">
    <property type="entry name" value="Sortase"/>
</dbReference>
<keyword evidence="4" id="KW-1185">Reference proteome</keyword>
<evidence type="ECO:0000313" key="4">
    <source>
        <dbReference type="Proteomes" id="UP001519311"/>
    </source>
</evidence>
<name>A0ABS4VGK3_9ACTN</name>
<organism evidence="3 4">
    <name type="scientific">Streptomyces clavifer</name>
    <dbReference type="NCBI Taxonomy" id="68188"/>
    <lineage>
        <taxon>Bacteria</taxon>
        <taxon>Bacillati</taxon>
        <taxon>Actinomycetota</taxon>
        <taxon>Actinomycetes</taxon>
        <taxon>Kitasatosporales</taxon>
        <taxon>Streptomycetaceae</taxon>
        <taxon>Streptomyces</taxon>
    </lineage>
</organism>
<keyword evidence="1" id="KW-0378">Hydrolase</keyword>
<dbReference type="SUPFAM" id="SSF63817">
    <property type="entry name" value="Sortase"/>
    <property type="match status" value="1"/>
</dbReference>
<feature type="compositionally biased region" description="Pro residues" evidence="2">
    <location>
        <begin position="64"/>
        <end position="74"/>
    </location>
</feature>
<dbReference type="GeneID" id="97340963"/>
<dbReference type="Pfam" id="PF04203">
    <property type="entry name" value="Sortase"/>
    <property type="match status" value="1"/>
</dbReference>
<reference evidence="3 4" key="1">
    <citation type="submission" date="2021-03" db="EMBL/GenBank/DDBJ databases">
        <title>Sequencing the genomes of 1000 actinobacteria strains.</title>
        <authorList>
            <person name="Klenk H.-P."/>
        </authorList>
    </citation>
    <scope>NUCLEOTIDE SEQUENCE [LARGE SCALE GENOMIC DNA]</scope>
    <source>
        <strain evidence="3 4">DSM 40843</strain>
    </source>
</reference>
<dbReference type="Gene3D" id="2.40.260.10">
    <property type="entry name" value="Sortase"/>
    <property type="match status" value="1"/>
</dbReference>
<feature type="region of interest" description="Disordered" evidence="2">
    <location>
        <begin position="47"/>
        <end position="89"/>
    </location>
</feature>
<comment type="caution">
    <text evidence="3">The sequence shown here is derived from an EMBL/GenBank/DDBJ whole genome shotgun (WGS) entry which is preliminary data.</text>
</comment>
<feature type="compositionally biased region" description="Low complexity" evidence="2">
    <location>
        <begin position="49"/>
        <end position="63"/>
    </location>
</feature>
<sequence>MAAPQPSDSESASPALGRSLLWPAVAVGLGFLLVYNSLDASAGVPPPVAAATSAPAPAATAPARPTPSATPRPTPSASTPGRGLPRSAPERIRIKRIAVDAPFTPLAIGPSGQLDAPPADDMNLAGWFKDGAAPGERGTSVVAGHVDTKTGPAVFLLLSTLEAGNKVSITRKDGIDTVFKVDSVETFSKADFPDERVYADNGTAQLRLITCGGEYDRKAKDYKDNVVVFAHLADVRNA</sequence>
<evidence type="ECO:0000313" key="3">
    <source>
        <dbReference type="EMBL" id="MBP2362936.1"/>
    </source>
</evidence>
<evidence type="ECO:0000256" key="2">
    <source>
        <dbReference type="SAM" id="MobiDB-lite"/>
    </source>
</evidence>